<dbReference type="EMBL" id="CP043046">
    <property type="protein sequence ID" value="QEI08522.1"/>
    <property type="molecule type" value="Genomic_DNA"/>
</dbReference>
<keyword evidence="3" id="KW-0238">DNA-binding</keyword>
<keyword evidence="4" id="KW-0804">Transcription</keyword>
<dbReference type="SUPFAM" id="SSF46785">
    <property type="entry name" value="Winged helix' DNA-binding domain"/>
    <property type="match status" value="1"/>
</dbReference>
<evidence type="ECO:0000256" key="3">
    <source>
        <dbReference type="ARBA" id="ARBA00023125"/>
    </source>
</evidence>
<name>A0A5C0B1R5_9BURK</name>
<dbReference type="OrthoDB" id="9110639at2"/>
<dbReference type="RefSeq" id="WP_148817993.1">
    <property type="nucleotide sequence ID" value="NZ_CP043046.1"/>
</dbReference>
<dbReference type="PANTHER" id="PTHR30537:SF5">
    <property type="entry name" value="HTH-TYPE TRANSCRIPTIONAL ACTIVATOR TTDR-RELATED"/>
    <property type="match status" value="1"/>
</dbReference>
<dbReference type="AlphaFoldDB" id="A0A5C0B1R5"/>
<dbReference type="Pfam" id="PF00126">
    <property type="entry name" value="HTH_1"/>
    <property type="match status" value="1"/>
</dbReference>
<reference evidence="6 7" key="1">
    <citation type="submission" date="2019-08" db="EMBL/GenBank/DDBJ databases">
        <title>Amphibian skin-associated Pigmentiphaga: genome sequence and occurrence across geography and hosts.</title>
        <authorList>
            <person name="Bletz M.C."/>
            <person name="Bunk B."/>
            <person name="Sproeer C."/>
            <person name="Biwer P."/>
            <person name="Reiter S."/>
            <person name="Rabemananjara F.C.E."/>
            <person name="Schulz S."/>
            <person name="Overmann J."/>
            <person name="Vences M."/>
        </authorList>
    </citation>
    <scope>NUCLEOTIDE SEQUENCE [LARGE SCALE GENOMIC DNA]</scope>
    <source>
        <strain evidence="6 7">Mada1488</strain>
    </source>
</reference>
<dbReference type="GO" id="GO:0003700">
    <property type="term" value="F:DNA-binding transcription factor activity"/>
    <property type="evidence" value="ECO:0007669"/>
    <property type="project" value="InterPro"/>
</dbReference>
<dbReference type="InterPro" id="IPR036388">
    <property type="entry name" value="WH-like_DNA-bd_sf"/>
</dbReference>
<dbReference type="GO" id="GO:0003677">
    <property type="term" value="F:DNA binding"/>
    <property type="evidence" value="ECO:0007669"/>
    <property type="project" value="UniProtKB-KW"/>
</dbReference>
<dbReference type="InterPro" id="IPR058163">
    <property type="entry name" value="LysR-type_TF_proteobact-type"/>
</dbReference>
<sequence length="307" mass="33564">MDHPIDRFAGVEAFVATAKAGGFTAAAQTLGMTPSGVTKSVTRLEERIGLKLLHRTTRRLTLTPEGASYLAACTRAIEELEAAETGLAPDNWVPQGRIHIGLPGAFGRRHILQGLLEMAARFDKLDLTVSFTERTVDLVQEGYDLSVRIGELADDGNLVAKRLGTQRLVICAAPSYLARHGTVRTPDELRQRDCIIGSRRQQKQTWLLRTSEGALMQQEIHVRHEFSDGEAMLAAGLAGCGIMQMPTWLVGDDLNHGTLVPLLEDYAGGEMPIHVVWPKSHYLQPKVRAVIDMLQKLASGPDSGFVP</sequence>
<accession>A0A5C0B1R5</accession>
<dbReference type="Gene3D" id="3.40.190.290">
    <property type="match status" value="1"/>
</dbReference>
<dbReference type="InterPro" id="IPR000847">
    <property type="entry name" value="LysR_HTH_N"/>
</dbReference>
<keyword evidence="2" id="KW-0805">Transcription regulation</keyword>
<evidence type="ECO:0000313" key="7">
    <source>
        <dbReference type="Proteomes" id="UP000325161"/>
    </source>
</evidence>
<evidence type="ECO:0000256" key="2">
    <source>
        <dbReference type="ARBA" id="ARBA00023015"/>
    </source>
</evidence>
<evidence type="ECO:0000259" key="5">
    <source>
        <dbReference type="PROSITE" id="PS50931"/>
    </source>
</evidence>
<dbReference type="PANTHER" id="PTHR30537">
    <property type="entry name" value="HTH-TYPE TRANSCRIPTIONAL REGULATOR"/>
    <property type="match status" value="1"/>
</dbReference>
<gene>
    <name evidence="6" type="ORF">FXN63_23805</name>
</gene>
<protein>
    <submittedName>
        <fullName evidence="6">LysR family transcriptional regulator</fullName>
    </submittedName>
</protein>
<dbReference type="FunFam" id="1.10.10.10:FF:000001">
    <property type="entry name" value="LysR family transcriptional regulator"/>
    <property type="match status" value="1"/>
</dbReference>
<dbReference type="InterPro" id="IPR036390">
    <property type="entry name" value="WH_DNA-bd_sf"/>
</dbReference>
<dbReference type="KEGG" id="pacr:FXN63_23805"/>
<dbReference type="CDD" id="cd08475">
    <property type="entry name" value="PBP2_CrgA_like_6"/>
    <property type="match status" value="1"/>
</dbReference>
<dbReference type="Gene3D" id="1.10.10.10">
    <property type="entry name" value="Winged helix-like DNA-binding domain superfamily/Winged helix DNA-binding domain"/>
    <property type="match status" value="1"/>
</dbReference>
<evidence type="ECO:0000313" key="6">
    <source>
        <dbReference type="EMBL" id="QEI08522.1"/>
    </source>
</evidence>
<dbReference type="InterPro" id="IPR005119">
    <property type="entry name" value="LysR_subst-bd"/>
</dbReference>
<comment type="similarity">
    <text evidence="1">Belongs to the LysR transcriptional regulatory family.</text>
</comment>
<evidence type="ECO:0000256" key="1">
    <source>
        <dbReference type="ARBA" id="ARBA00009437"/>
    </source>
</evidence>
<dbReference type="SUPFAM" id="SSF53850">
    <property type="entry name" value="Periplasmic binding protein-like II"/>
    <property type="match status" value="1"/>
</dbReference>
<keyword evidence="7" id="KW-1185">Reference proteome</keyword>
<evidence type="ECO:0000256" key="4">
    <source>
        <dbReference type="ARBA" id="ARBA00023163"/>
    </source>
</evidence>
<dbReference type="Proteomes" id="UP000325161">
    <property type="component" value="Chromosome"/>
</dbReference>
<feature type="domain" description="HTH lysR-type" evidence="5">
    <location>
        <begin position="6"/>
        <end position="63"/>
    </location>
</feature>
<organism evidence="6 7">
    <name type="scientific">Pigmentiphaga aceris</name>
    <dbReference type="NCBI Taxonomy" id="1940612"/>
    <lineage>
        <taxon>Bacteria</taxon>
        <taxon>Pseudomonadati</taxon>
        <taxon>Pseudomonadota</taxon>
        <taxon>Betaproteobacteria</taxon>
        <taxon>Burkholderiales</taxon>
        <taxon>Alcaligenaceae</taxon>
        <taxon>Pigmentiphaga</taxon>
    </lineage>
</organism>
<proteinExistence type="inferred from homology"/>
<dbReference type="Pfam" id="PF03466">
    <property type="entry name" value="LysR_substrate"/>
    <property type="match status" value="1"/>
</dbReference>
<dbReference type="PROSITE" id="PS50931">
    <property type="entry name" value="HTH_LYSR"/>
    <property type="match status" value="1"/>
</dbReference>